<dbReference type="RefSeq" id="WP_305517215.1">
    <property type="nucleotide sequence ID" value="NZ_JAUPEV010000008.1"/>
</dbReference>
<comment type="subunit">
    <text evidence="1">Heterotrimer of A, B and C subunits.</text>
</comment>
<reference evidence="2 4" key="3">
    <citation type="journal article" date="2024" name="Syst. Appl. Microbiol.">
        <title>Helicobacter cappadocius sp. nov., from lizards: The first psychrotrophic Helicobacter species.</title>
        <authorList>
            <person name="Aydin F."/>
            <person name="Tarhane S."/>
            <person name="Karakaya E."/>
            <person name="Abay S."/>
            <person name="Kayman T."/>
            <person name="Guran O."/>
            <person name="Bozkurt E."/>
            <person name="Uzum N."/>
            <person name="Avci A."/>
            <person name="Olgun K."/>
            <person name="Jablonski D."/>
            <person name="Guran C."/>
            <person name="Burcin Saticioglu I."/>
        </authorList>
    </citation>
    <scope>NUCLEOTIDE SEQUENCE [LARGE SCALE GENOMIC DNA]</scope>
    <source>
        <strain evidence="2">Faydin-H75</strain>
        <strain evidence="4">faydin-H76</strain>
    </source>
</reference>
<dbReference type="EC" id="6.3.5.-" evidence="1"/>
<comment type="similarity">
    <text evidence="1">Belongs to the GatC family.</text>
</comment>
<keyword evidence="1" id="KW-0436">Ligase</keyword>
<name>A0AA90Q3B0_9HELI</name>
<reference evidence="3 5" key="1">
    <citation type="submission" date="2023-07" db="EMBL/GenBank/DDBJ databases">
        <title>Unpublished Manusciprt.</title>
        <authorList>
            <person name="Aydin F."/>
            <person name="Tarhane S."/>
            <person name="Saticioglu I.B."/>
            <person name="Karakaya E."/>
            <person name="Abay S."/>
            <person name="Guran O."/>
            <person name="Bozkurt E."/>
            <person name="Uzum N."/>
            <person name="Olgun K."/>
            <person name="Jablonski D."/>
        </authorList>
    </citation>
    <scope>NUCLEOTIDE SEQUENCE</scope>
    <source>
        <strain evidence="5">faydin-H75</strain>
        <strain evidence="3">Faydin-H76</strain>
    </source>
</reference>
<proteinExistence type="inferred from homology"/>
<dbReference type="Pfam" id="PF02686">
    <property type="entry name" value="GatC"/>
    <property type="match status" value="1"/>
</dbReference>
<protein>
    <recommendedName>
        <fullName evidence="1">Aspartyl/glutamyl-tRNA(Asn/Gln) amidotransferase subunit C</fullName>
        <shortName evidence="1">Asp/Glu-ADT subunit C</shortName>
        <ecNumber evidence="1">6.3.5.-</ecNumber>
    </recommendedName>
</protein>
<sequence length="95" mass="10896">MATLDDKLLQKLEKLGMIHIDESKKEEIKKNLSDILGFVDNISTLDLEDVELERKNLKTPLREDIKQNDSTISENVLKNAPDSKEGYFIVPKIIE</sequence>
<dbReference type="NCBIfam" id="TIGR00135">
    <property type="entry name" value="gatC"/>
    <property type="match status" value="1"/>
</dbReference>
<keyword evidence="1" id="KW-0547">Nucleotide-binding</keyword>
<reference evidence="2" key="2">
    <citation type="submission" date="2023-07" db="EMBL/GenBank/DDBJ databases">
        <authorList>
            <person name="Aydin F."/>
            <person name="Tarhane S."/>
            <person name="Saticioglu I.B."/>
            <person name="Karakaya E."/>
            <person name="Abay S."/>
            <person name="Guran O."/>
            <person name="Bozkurt E."/>
            <person name="Uzum N."/>
            <person name="Olgun K."/>
            <person name="Jablonski D."/>
        </authorList>
    </citation>
    <scope>NUCLEOTIDE SEQUENCE</scope>
    <source>
        <strain evidence="2">Faydin-H75</strain>
    </source>
</reference>
<dbReference type="Proteomes" id="UP001177258">
    <property type="component" value="Unassembled WGS sequence"/>
</dbReference>
<evidence type="ECO:0000256" key="1">
    <source>
        <dbReference type="HAMAP-Rule" id="MF_00122"/>
    </source>
</evidence>
<evidence type="ECO:0000313" key="4">
    <source>
        <dbReference type="Proteomes" id="UP001177258"/>
    </source>
</evidence>
<dbReference type="InterPro" id="IPR003837">
    <property type="entry name" value="GatC"/>
</dbReference>
<dbReference type="GO" id="GO:0005524">
    <property type="term" value="F:ATP binding"/>
    <property type="evidence" value="ECO:0007669"/>
    <property type="project" value="UniProtKB-KW"/>
</dbReference>
<dbReference type="HAMAP" id="MF_00122">
    <property type="entry name" value="GatC"/>
    <property type="match status" value="1"/>
</dbReference>
<evidence type="ECO:0000313" key="2">
    <source>
        <dbReference type="EMBL" id="MDO7253368.1"/>
    </source>
</evidence>
<comment type="catalytic activity">
    <reaction evidence="1">
        <text>L-glutamyl-tRNA(Gln) + L-glutamine + ATP + H2O = L-glutaminyl-tRNA(Gln) + L-glutamate + ADP + phosphate + H(+)</text>
        <dbReference type="Rhea" id="RHEA:17521"/>
        <dbReference type="Rhea" id="RHEA-COMP:9681"/>
        <dbReference type="Rhea" id="RHEA-COMP:9684"/>
        <dbReference type="ChEBI" id="CHEBI:15377"/>
        <dbReference type="ChEBI" id="CHEBI:15378"/>
        <dbReference type="ChEBI" id="CHEBI:29985"/>
        <dbReference type="ChEBI" id="CHEBI:30616"/>
        <dbReference type="ChEBI" id="CHEBI:43474"/>
        <dbReference type="ChEBI" id="CHEBI:58359"/>
        <dbReference type="ChEBI" id="CHEBI:78520"/>
        <dbReference type="ChEBI" id="CHEBI:78521"/>
        <dbReference type="ChEBI" id="CHEBI:456216"/>
    </reaction>
</comment>
<dbReference type="GO" id="GO:0070681">
    <property type="term" value="P:glutaminyl-tRNAGln biosynthesis via transamidation"/>
    <property type="evidence" value="ECO:0007669"/>
    <property type="project" value="TreeGrafter"/>
</dbReference>
<keyword evidence="1" id="KW-0648">Protein biosynthesis</keyword>
<dbReference type="EMBL" id="JAUYZK010000008">
    <property type="protein sequence ID" value="MDP2539368.1"/>
    <property type="molecule type" value="Genomic_DNA"/>
</dbReference>
<evidence type="ECO:0000313" key="3">
    <source>
        <dbReference type="EMBL" id="MDP2539368.1"/>
    </source>
</evidence>
<dbReference type="PANTHER" id="PTHR15004:SF0">
    <property type="entry name" value="GLUTAMYL-TRNA(GLN) AMIDOTRANSFERASE SUBUNIT C, MITOCHONDRIAL"/>
    <property type="match status" value="1"/>
</dbReference>
<keyword evidence="1" id="KW-0067">ATP-binding</keyword>
<gene>
    <name evidence="1 3" type="primary">gatC</name>
    <name evidence="2" type="ORF">Q5I04_05525</name>
    <name evidence="3" type="ORF">Q5I06_06240</name>
</gene>
<dbReference type="SUPFAM" id="SSF141000">
    <property type="entry name" value="Glu-tRNAGln amidotransferase C subunit"/>
    <property type="match status" value="1"/>
</dbReference>
<comment type="catalytic activity">
    <reaction evidence="1">
        <text>L-aspartyl-tRNA(Asn) + L-glutamine + ATP + H2O = L-asparaginyl-tRNA(Asn) + L-glutamate + ADP + phosphate + 2 H(+)</text>
        <dbReference type="Rhea" id="RHEA:14513"/>
        <dbReference type="Rhea" id="RHEA-COMP:9674"/>
        <dbReference type="Rhea" id="RHEA-COMP:9677"/>
        <dbReference type="ChEBI" id="CHEBI:15377"/>
        <dbReference type="ChEBI" id="CHEBI:15378"/>
        <dbReference type="ChEBI" id="CHEBI:29985"/>
        <dbReference type="ChEBI" id="CHEBI:30616"/>
        <dbReference type="ChEBI" id="CHEBI:43474"/>
        <dbReference type="ChEBI" id="CHEBI:58359"/>
        <dbReference type="ChEBI" id="CHEBI:78515"/>
        <dbReference type="ChEBI" id="CHEBI:78516"/>
        <dbReference type="ChEBI" id="CHEBI:456216"/>
    </reaction>
</comment>
<dbReference type="AlphaFoldDB" id="A0AA90Q3B0"/>
<comment type="function">
    <text evidence="1">Allows the formation of correctly charged Asn-tRNA(Asn) or Gln-tRNA(Gln) through the transamidation of misacylated Asp-tRNA(Asn) or Glu-tRNA(Gln) in organisms which lack either or both of asparaginyl-tRNA or glutaminyl-tRNA synthetases. The reaction takes place in the presence of glutamine and ATP through an activated phospho-Asp-tRNA(Asn) or phospho-Glu-tRNA(Gln).</text>
</comment>
<keyword evidence="5" id="KW-1185">Reference proteome</keyword>
<dbReference type="Proteomes" id="UP001240777">
    <property type="component" value="Unassembled WGS sequence"/>
</dbReference>
<comment type="caution">
    <text evidence="3">The sequence shown here is derived from an EMBL/GenBank/DDBJ whole genome shotgun (WGS) entry which is preliminary data.</text>
</comment>
<dbReference type="EMBL" id="JAUPEV010000008">
    <property type="protein sequence ID" value="MDO7253368.1"/>
    <property type="molecule type" value="Genomic_DNA"/>
</dbReference>
<dbReference type="PANTHER" id="PTHR15004">
    <property type="entry name" value="GLUTAMYL-TRNA(GLN) AMIDOTRANSFERASE SUBUNIT C, MITOCHONDRIAL"/>
    <property type="match status" value="1"/>
</dbReference>
<accession>A0AA90Q3B0</accession>
<organism evidence="3 4">
    <name type="scientific">Helicobacter cappadocius</name>
    <dbReference type="NCBI Taxonomy" id="3063998"/>
    <lineage>
        <taxon>Bacteria</taxon>
        <taxon>Pseudomonadati</taxon>
        <taxon>Campylobacterota</taxon>
        <taxon>Epsilonproteobacteria</taxon>
        <taxon>Campylobacterales</taxon>
        <taxon>Helicobacteraceae</taxon>
        <taxon>Helicobacter</taxon>
    </lineage>
</organism>
<dbReference type="GO" id="GO:0006412">
    <property type="term" value="P:translation"/>
    <property type="evidence" value="ECO:0007669"/>
    <property type="project" value="UniProtKB-UniRule"/>
</dbReference>
<dbReference type="InterPro" id="IPR036113">
    <property type="entry name" value="Asp/Glu-ADT_sf_sub_c"/>
</dbReference>
<dbReference type="GO" id="GO:0050567">
    <property type="term" value="F:glutaminyl-tRNA synthase (glutamine-hydrolyzing) activity"/>
    <property type="evidence" value="ECO:0007669"/>
    <property type="project" value="UniProtKB-UniRule"/>
</dbReference>
<evidence type="ECO:0000313" key="5">
    <source>
        <dbReference type="Proteomes" id="UP001240777"/>
    </source>
</evidence>
<dbReference type="GO" id="GO:0006450">
    <property type="term" value="P:regulation of translational fidelity"/>
    <property type="evidence" value="ECO:0007669"/>
    <property type="project" value="InterPro"/>
</dbReference>
<dbReference type="Gene3D" id="1.10.20.60">
    <property type="entry name" value="Glu-tRNAGln amidotransferase C subunit, N-terminal domain"/>
    <property type="match status" value="1"/>
</dbReference>